<comment type="caution">
    <text evidence="1">The sequence shown here is derived from an EMBL/GenBank/DDBJ whole genome shotgun (WGS) entry which is preliminary data.</text>
</comment>
<sequence>MAFPTAVNSQITDAVTQTNVEVLGDAPAQALGTLYQTMAHSLSLAAQNAVSAQQAMNELSMATTTACVSALLGTGSH</sequence>
<organism evidence="1 2">
    <name type="scientific">Novosphingobium beihaiensis</name>
    <dbReference type="NCBI Taxonomy" id="2930389"/>
    <lineage>
        <taxon>Bacteria</taxon>
        <taxon>Pseudomonadati</taxon>
        <taxon>Pseudomonadota</taxon>
        <taxon>Alphaproteobacteria</taxon>
        <taxon>Sphingomonadales</taxon>
        <taxon>Sphingomonadaceae</taxon>
        <taxon>Novosphingobium</taxon>
    </lineage>
</organism>
<dbReference type="EMBL" id="JALHLG010000001">
    <property type="protein sequence ID" value="MCJ2185355.1"/>
    <property type="molecule type" value="Genomic_DNA"/>
</dbReference>
<keyword evidence="2" id="KW-1185">Reference proteome</keyword>
<protein>
    <submittedName>
        <fullName evidence="1">RebB family R body protein</fullName>
    </submittedName>
</protein>
<dbReference type="Proteomes" id="UP001202281">
    <property type="component" value="Unassembled WGS sequence"/>
</dbReference>
<accession>A0ABT0BK75</accession>
<name>A0ABT0BK75_9SPHN</name>
<reference evidence="1 2" key="1">
    <citation type="submission" date="2022-04" db="EMBL/GenBank/DDBJ databases">
        <title>Identification of a novel bacterium isolated from mangrove sediments.</title>
        <authorList>
            <person name="Pan X."/>
        </authorList>
    </citation>
    <scope>NUCLEOTIDE SEQUENCE [LARGE SCALE GENOMIC DNA]</scope>
    <source>
        <strain evidence="1 2">B2638</strain>
    </source>
</reference>
<evidence type="ECO:0000313" key="1">
    <source>
        <dbReference type="EMBL" id="MCJ2185355.1"/>
    </source>
</evidence>
<evidence type="ECO:0000313" key="2">
    <source>
        <dbReference type="Proteomes" id="UP001202281"/>
    </source>
</evidence>
<dbReference type="InterPro" id="IPR021070">
    <property type="entry name" value="Killing_trait_RebB"/>
</dbReference>
<dbReference type="RefSeq" id="WP_243917071.1">
    <property type="nucleotide sequence ID" value="NZ_JALHLG010000001.1"/>
</dbReference>
<gene>
    <name evidence="1" type="ORF">MTR66_00835</name>
</gene>
<proteinExistence type="predicted"/>
<dbReference type="Pfam" id="PF11747">
    <property type="entry name" value="RebB"/>
    <property type="match status" value="1"/>
</dbReference>